<name>A0A401PCG7_SCYTO</name>
<comment type="caution">
    <text evidence="1">The sequence shown here is derived from an EMBL/GenBank/DDBJ whole genome shotgun (WGS) entry which is preliminary data.</text>
</comment>
<dbReference type="AlphaFoldDB" id="A0A401PCG7"/>
<reference evidence="1 2" key="1">
    <citation type="journal article" date="2018" name="Nat. Ecol. Evol.">
        <title>Shark genomes provide insights into elasmobranch evolution and the origin of vertebrates.</title>
        <authorList>
            <person name="Hara Y"/>
            <person name="Yamaguchi K"/>
            <person name="Onimaru K"/>
            <person name="Kadota M"/>
            <person name="Koyanagi M"/>
            <person name="Keeley SD"/>
            <person name="Tatsumi K"/>
            <person name="Tanaka K"/>
            <person name="Motone F"/>
            <person name="Kageyama Y"/>
            <person name="Nozu R"/>
            <person name="Adachi N"/>
            <person name="Nishimura O"/>
            <person name="Nakagawa R"/>
            <person name="Tanegashima C"/>
            <person name="Kiyatake I"/>
            <person name="Matsumoto R"/>
            <person name="Murakumo K"/>
            <person name="Nishida K"/>
            <person name="Terakita A"/>
            <person name="Kuratani S"/>
            <person name="Sato K"/>
            <person name="Hyodo S Kuraku.S."/>
        </authorList>
    </citation>
    <scope>NUCLEOTIDE SEQUENCE [LARGE SCALE GENOMIC DNA]</scope>
</reference>
<dbReference type="Proteomes" id="UP000288216">
    <property type="component" value="Unassembled WGS sequence"/>
</dbReference>
<dbReference type="EMBL" id="BFAA01001852">
    <property type="protein sequence ID" value="GCB70811.1"/>
    <property type="molecule type" value="Genomic_DNA"/>
</dbReference>
<gene>
    <name evidence="1" type="ORF">scyTo_0005781</name>
</gene>
<accession>A0A401PCG7</accession>
<evidence type="ECO:0000313" key="1">
    <source>
        <dbReference type="EMBL" id="GCB70811.1"/>
    </source>
</evidence>
<organism evidence="1 2">
    <name type="scientific">Scyliorhinus torazame</name>
    <name type="common">Cloudy catshark</name>
    <name type="synonym">Catulus torazame</name>
    <dbReference type="NCBI Taxonomy" id="75743"/>
    <lineage>
        <taxon>Eukaryota</taxon>
        <taxon>Metazoa</taxon>
        <taxon>Chordata</taxon>
        <taxon>Craniata</taxon>
        <taxon>Vertebrata</taxon>
        <taxon>Chondrichthyes</taxon>
        <taxon>Elasmobranchii</taxon>
        <taxon>Galeomorphii</taxon>
        <taxon>Galeoidea</taxon>
        <taxon>Carcharhiniformes</taxon>
        <taxon>Scyliorhinidae</taxon>
        <taxon>Scyliorhinus</taxon>
    </lineage>
</organism>
<protein>
    <submittedName>
        <fullName evidence="1">Uncharacterized protein</fullName>
    </submittedName>
</protein>
<sequence length="117" mass="13094">MVNTKWKGAVSLEKWETLFGKDNKSINEDTAFQSVSVALAVKCVISRGVKNHKRDKAGKRDKLLQIFEYESKTEGVSLDLKEFQTGVCECASFGRPDSSPSGKRLLVDIVGRECHMR</sequence>
<keyword evidence="2" id="KW-1185">Reference proteome</keyword>
<evidence type="ECO:0000313" key="2">
    <source>
        <dbReference type="Proteomes" id="UP000288216"/>
    </source>
</evidence>
<proteinExistence type="predicted"/>